<feature type="domain" description="Peptidase M16 N-terminal" evidence="1">
    <location>
        <begin position="116"/>
        <end position="232"/>
    </location>
</feature>
<reference evidence="3 4" key="1">
    <citation type="journal article" date="2021" name="Int. J. Syst. Evol. Microbiol.">
        <title>Amazonocrinis nigriterrae gen. nov., sp. nov., Atlanticothrix silvestris gen. nov., sp. nov. and Dendronalium phyllosphericum gen. nov., sp. nov., nostocacean cyanobacteria from Brazilian environments.</title>
        <authorList>
            <person name="Alvarenga D.O."/>
            <person name="Andreote A.P.D."/>
            <person name="Branco L.H.Z."/>
            <person name="Delbaje E."/>
            <person name="Cruz R.B."/>
            <person name="Varani A.M."/>
            <person name="Fiore M.F."/>
        </authorList>
    </citation>
    <scope>NUCLEOTIDE SEQUENCE [LARGE SCALE GENOMIC DNA]</scope>
    <source>
        <strain evidence="3 4">CENA369</strain>
    </source>
</reference>
<evidence type="ECO:0000313" key="3">
    <source>
        <dbReference type="EMBL" id="MBH8574012.1"/>
    </source>
</evidence>
<dbReference type="SUPFAM" id="SSF63411">
    <property type="entry name" value="LuxS/MPP-like metallohydrolase"/>
    <property type="match status" value="2"/>
</dbReference>
<dbReference type="PANTHER" id="PTHR11851:SF225">
    <property type="entry name" value="NON-PEPTIDASE HOMOLOG YMXG"/>
    <property type="match status" value="1"/>
</dbReference>
<evidence type="ECO:0000259" key="1">
    <source>
        <dbReference type="Pfam" id="PF00675"/>
    </source>
</evidence>
<dbReference type="Proteomes" id="UP000662314">
    <property type="component" value="Unassembled WGS sequence"/>
</dbReference>
<dbReference type="AlphaFoldDB" id="A0A8J7LDL5"/>
<dbReference type="PANTHER" id="PTHR11851">
    <property type="entry name" value="METALLOPROTEASE"/>
    <property type="match status" value="1"/>
</dbReference>
<name>A0A8J7LDL5_9NOST</name>
<accession>A0A8J7LDL5</accession>
<comment type="caution">
    <text evidence="3">The sequence shown here is derived from an EMBL/GenBank/DDBJ whole genome shotgun (WGS) entry which is preliminary data.</text>
</comment>
<dbReference type="InterPro" id="IPR011249">
    <property type="entry name" value="Metalloenz_LuxS/M16"/>
</dbReference>
<feature type="domain" description="Peptidase M16 C-terminal" evidence="2">
    <location>
        <begin position="253"/>
        <end position="429"/>
    </location>
</feature>
<dbReference type="InterPro" id="IPR007863">
    <property type="entry name" value="Peptidase_M16_C"/>
</dbReference>
<dbReference type="InterPro" id="IPR011765">
    <property type="entry name" value="Pept_M16_N"/>
</dbReference>
<organism evidence="3 4">
    <name type="scientific">Dendronalium phyllosphericum CENA369</name>
    <dbReference type="NCBI Taxonomy" id="1725256"/>
    <lineage>
        <taxon>Bacteria</taxon>
        <taxon>Bacillati</taxon>
        <taxon>Cyanobacteriota</taxon>
        <taxon>Cyanophyceae</taxon>
        <taxon>Nostocales</taxon>
        <taxon>Nostocaceae</taxon>
        <taxon>Dendronalium</taxon>
        <taxon>Dendronalium phyllosphericum</taxon>
    </lineage>
</organism>
<dbReference type="EMBL" id="JAECZA010000052">
    <property type="protein sequence ID" value="MBH8574012.1"/>
    <property type="molecule type" value="Genomic_DNA"/>
</dbReference>
<dbReference type="Pfam" id="PF00675">
    <property type="entry name" value="Peptidase_M16"/>
    <property type="match status" value="1"/>
</dbReference>
<dbReference type="GO" id="GO:0046872">
    <property type="term" value="F:metal ion binding"/>
    <property type="evidence" value="ECO:0007669"/>
    <property type="project" value="InterPro"/>
</dbReference>
<dbReference type="Pfam" id="PF05193">
    <property type="entry name" value="Peptidase_M16_C"/>
    <property type="match status" value="1"/>
</dbReference>
<gene>
    <name evidence="3" type="ORF">I8752_13460</name>
</gene>
<keyword evidence="4" id="KW-1185">Reference proteome</keyword>
<sequence length="527" mass="59097">MQRSKVKSKKQMELKIKNAKFVLKGLLRRKTFLATFRQIQRSQRLIFILIAAFAFLLLTFNFSLAATAEAKYYTELKFAPLPEIKLPKYERFVLQNGLVVYLIEDRELPLVNGTALVRTGSRLEPADKVGLAGFTGAVMRTGGTKQHSPDELNQILEQRAASVETSIGEASGGASFEALSEDLETVFGLFVEVLREPVFAAEKLDLAKTQARGGIARRNDNPDEIATREFRKLLYGKDSPYGRTIEYATVDRISREDLVKFYEQYFHPNNIILGIVGDFDAKKMRSLVQAKLGDWQPNPKITKPQLTEVSPANTGGVFFVNQPQLTQSSVLMGHLGGRFNNPDYPALDVLNGVLNGFGRRLFNELRSRQGLAYSVYGLWNPRFDYPGMFIAGGQTRSDATVQFVKALQAEIKRIQTQKVTAEELAFAKESTLNSFVFNFQDPSQTLSRLMRYEYYGYPADFLFRYQKAVAATTTADVQRVAKQYLKPENIVTLVVGNQTAIKPPLTQLAAKVTPIDVTIPSQPQAKN</sequence>
<evidence type="ECO:0000259" key="2">
    <source>
        <dbReference type="Pfam" id="PF05193"/>
    </source>
</evidence>
<protein>
    <submittedName>
        <fullName evidence="3">Insulinase family protein</fullName>
    </submittedName>
</protein>
<proteinExistence type="predicted"/>
<evidence type="ECO:0000313" key="4">
    <source>
        <dbReference type="Proteomes" id="UP000662314"/>
    </source>
</evidence>
<dbReference type="InterPro" id="IPR050361">
    <property type="entry name" value="MPP/UQCRC_Complex"/>
</dbReference>
<dbReference type="RefSeq" id="WP_214432831.1">
    <property type="nucleotide sequence ID" value="NZ_CAWPUQ010000287.1"/>
</dbReference>
<dbReference type="Gene3D" id="3.30.830.10">
    <property type="entry name" value="Metalloenzyme, LuxS/M16 peptidase-like"/>
    <property type="match status" value="2"/>
</dbReference>